<dbReference type="Proteomes" id="UP000009227">
    <property type="component" value="Chromosome"/>
</dbReference>
<evidence type="ECO:0000256" key="1">
    <source>
        <dbReference type="ARBA" id="ARBA00022994"/>
    </source>
</evidence>
<dbReference type="STRING" id="880724.Metig_1234"/>
<reference evidence="2 3" key="1">
    <citation type="submission" date="2011-05" db="EMBL/GenBank/DDBJ databases">
        <title>Complete sequence of Methanotorris igneus Kol 5.</title>
        <authorList>
            <consortium name="US DOE Joint Genome Institute"/>
            <person name="Lucas S."/>
            <person name="Han J."/>
            <person name="Lapidus A."/>
            <person name="Cheng J.-F."/>
            <person name="Goodwin L."/>
            <person name="Pitluck S."/>
            <person name="Peters L."/>
            <person name="Mikhailova N."/>
            <person name="Chertkov O."/>
            <person name="Han C."/>
            <person name="Tapia R."/>
            <person name="Land M."/>
            <person name="Hauser L."/>
            <person name="Kyrpides N."/>
            <person name="Ivanova N."/>
            <person name="Pagani I."/>
            <person name="Sieprawska-Lupa M."/>
            <person name="Whitman W."/>
            <person name="Woyke T."/>
        </authorList>
    </citation>
    <scope>NUCLEOTIDE SEQUENCE [LARGE SCALE GENOMIC DNA]</scope>
    <source>
        <strain evidence="3">DSM 5666 / JCM 11834 / Kol 5</strain>
    </source>
</reference>
<dbReference type="HOGENOM" id="CLU_118415_0_0_2"/>
<gene>
    <name evidence="2" type="ordered locus">Metig_1234</name>
</gene>
<name>F6BE94_METIK</name>
<protein>
    <submittedName>
        <fullName evidence="2">Methyl-coenzyme M reductase operon protein D</fullName>
    </submittedName>
</protein>
<dbReference type="NCBIfam" id="TIGR03260">
    <property type="entry name" value="met_CoM_red_D"/>
    <property type="match status" value="1"/>
</dbReference>
<accession>F6BE94</accession>
<organism evidence="3">
    <name type="scientific">Methanotorris igneus (strain DSM 5666 / JCM 11834 / Kol 5)</name>
    <dbReference type="NCBI Taxonomy" id="880724"/>
    <lineage>
        <taxon>Archaea</taxon>
        <taxon>Methanobacteriati</taxon>
        <taxon>Methanobacteriota</taxon>
        <taxon>Methanomada group</taxon>
        <taxon>Methanococci</taxon>
        <taxon>Methanococcales</taxon>
        <taxon>Methanocaldococcaceae</taxon>
        <taxon>Methanotorris</taxon>
    </lineage>
</organism>
<dbReference type="EMBL" id="CP002737">
    <property type="protein sequence ID" value="AEF96771.1"/>
    <property type="molecule type" value="Genomic_DNA"/>
</dbReference>
<dbReference type="GO" id="GO:0015948">
    <property type="term" value="P:methanogenesis"/>
    <property type="evidence" value="ECO:0007669"/>
    <property type="project" value="UniProtKB-KW"/>
</dbReference>
<proteinExistence type="predicted"/>
<dbReference type="InterPro" id="IPR003901">
    <property type="entry name" value="Me_CoM_Rdtase_D"/>
</dbReference>
<sequence length="168" mass="19382">MIEVEVFPHRYLKATTTEKFLNKVYALETTERIIIHGQPLPKTVYYGPAKGTPVNHSERKIISVGGVPVELTVMAGRFWITLKDDSELDKLKEICEELFPFGYNIKVGKFLKDKPTVTDYIKYGERFVNEIDKRLIGITDPRSKFESAVKIIPKEEEKEDEEKSSKEE</sequence>
<keyword evidence="1" id="KW-0484">Methanogenesis</keyword>
<dbReference type="AlphaFoldDB" id="F6BE94"/>
<evidence type="ECO:0000313" key="2">
    <source>
        <dbReference type="EMBL" id="AEF96771.1"/>
    </source>
</evidence>
<dbReference type="PIRSF" id="PIRSF005636">
    <property type="entry name" value="McrD"/>
    <property type="match status" value="1"/>
</dbReference>
<dbReference type="RefSeq" id="WP_013799370.1">
    <property type="nucleotide sequence ID" value="NC_015562.1"/>
</dbReference>
<dbReference type="Pfam" id="PF02505">
    <property type="entry name" value="MCR_D"/>
    <property type="match status" value="1"/>
</dbReference>
<dbReference type="OrthoDB" id="109281at2157"/>
<evidence type="ECO:0000313" key="3">
    <source>
        <dbReference type="Proteomes" id="UP000009227"/>
    </source>
</evidence>
<dbReference type="GeneID" id="10644097"/>
<keyword evidence="3" id="KW-1185">Reference proteome</keyword>
<dbReference type="KEGG" id="mig:Metig_1234"/>